<keyword evidence="4" id="KW-1185">Reference proteome</keyword>
<proteinExistence type="inferred from homology"/>
<reference evidence="3 4" key="1">
    <citation type="submission" date="2023-08" db="EMBL/GenBank/DDBJ databases">
        <title>Black Yeasts Isolated from many extreme environments.</title>
        <authorList>
            <person name="Coleine C."/>
            <person name="Stajich J.E."/>
            <person name="Selbmann L."/>
        </authorList>
    </citation>
    <scope>NUCLEOTIDE SEQUENCE [LARGE SCALE GENOMIC DNA]</scope>
    <source>
        <strain evidence="3 4">CCFEE 5935</strain>
    </source>
</reference>
<gene>
    <name evidence="3" type="ORF">LTR77_000972</name>
</gene>
<dbReference type="Pfam" id="PF01177">
    <property type="entry name" value="Asp_Glu_race"/>
    <property type="match status" value="1"/>
</dbReference>
<organism evidence="3 4">
    <name type="scientific">Saxophila tyrrhenica</name>
    <dbReference type="NCBI Taxonomy" id="1690608"/>
    <lineage>
        <taxon>Eukaryota</taxon>
        <taxon>Fungi</taxon>
        <taxon>Dikarya</taxon>
        <taxon>Ascomycota</taxon>
        <taxon>Pezizomycotina</taxon>
        <taxon>Dothideomycetes</taxon>
        <taxon>Dothideomycetidae</taxon>
        <taxon>Mycosphaerellales</taxon>
        <taxon>Extremaceae</taxon>
        <taxon>Saxophila</taxon>
    </lineage>
</organism>
<dbReference type="RefSeq" id="XP_064664470.1">
    <property type="nucleotide sequence ID" value="XM_064798236.1"/>
</dbReference>
<sequence length="231" mass="25559">MKTLGLLGGMSWESSSLYYTQMNRAVRERLGGTHSSKSVMYSFDFAEIEDLQAAGKWTKLAELLAKAATGLQQAGAEGLVLCTNTMHKVADQVETQAGIPVIHIADCTGRKIVERGFSKVGLLATRYTMEEDFYKDRLKARFGLDVLVPNKQDRNTVHDVIYSELVRGRVEKRSREQYVRIIRALVDAGAECIILGCTEITMLVGPEDCDVPVFDTTALHAEGAVEWALNV</sequence>
<dbReference type="InterPro" id="IPR004380">
    <property type="entry name" value="Asp_race"/>
</dbReference>
<dbReference type="InterPro" id="IPR001920">
    <property type="entry name" value="Asp/Glu_race"/>
</dbReference>
<dbReference type="GO" id="GO:0047661">
    <property type="term" value="F:amino-acid racemase activity"/>
    <property type="evidence" value="ECO:0007669"/>
    <property type="project" value="InterPro"/>
</dbReference>
<evidence type="ECO:0000256" key="2">
    <source>
        <dbReference type="ARBA" id="ARBA00023235"/>
    </source>
</evidence>
<evidence type="ECO:0008006" key="5">
    <source>
        <dbReference type="Google" id="ProtNLM"/>
    </source>
</evidence>
<dbReference type="Proteomes" id="UP001337655">
    <property type="component" value="Unassembled WGS sequence"/>
</dbReference>
<dbReference type="SUPFAM" id="SSF53681">
    <property type="entry name" value="Aspartate/glutamate racemase"/>
    <property type="match status" value="2"/>
</dbReference>
<dbReference type="GeneID" id="89922321"/>
<comment type="caution">
    <text evidence="3">The sequence shown here is derived from an EMBL/GenBank/DDBJ whole genome shotgun (WGS) entry which is preliminary data.</text>
</comment>
<dbReference type="AlphaFoldDB" id="A0AAV9PPV2"/>
<dbReference type="PANTHER" id="PTHR21198">
    <property type="entry name" value="GLUTAMATE RACEMASE"/>
    <property type="match status" value="1"/>
</dbReference>
<accession>A0AAV9PPV2</accession>
<keyword evidence="2" id="KW-0413">Isomerase</keyword>
<evidence type="ECO:0000313" key="3">
    <source>
        <dbReference type="EMBL" id="KAK5175832.1"/>
    </source>
</evidence>
<evidence type="ECO:0000256" key="1">
    <source>
        <dbReference type="ARBA" id="ARBA00007847"/>
    </source>
</evidence>
<dbReference type="Gene3D" id="3.40.50.1860">
    <property type="match status" value="2"/>
</dbReference>
<evidence type="ECO:0000313" key="4">
    <source>
        <dbReference type="Proteomes" id="UP001337655"/>
    </source>
</evidence>
<dbReference type="InterPro" id="IPR015942">
    <property type="entry name" value="Asp/Glu/hydantoin_racemase"/>
</dbReference>
<dbReference type="NCBIfam" id="TIGR00035">
    <property type="entry name" value="asp_race"/>
    <property type="match status" value="1"/>
</dbReference>
<name>A0AAV9PPV2_9PEZI</name>
<comment type="similarity">
    <text evidence="1">Belongs to the aspartate/glutamate racemases family.</text>
</comment>
<dbReference type="PANTHER" id="PTHR21198:SF7">
    <property type="entry name" value="ASPARTATE-GLUTAMATE RACEMASE FAMILY"/>
    <property type="match status" value="1"/>
</dbReference>
<dbReference type="EMBL" id="JAVRRT010000001">
    <property type="protein sequence ID" value="KAK5175832.1"/>
    <property type="molecule type" value="Genomic_DNA"/>
</dbReference>
<protein>
    <recommendedName>
        <fullName evidence="5">Aspartate racemase</fullName>
    </recommendedName>
</protein>